<reference evidence="1" key="2">
    <citation type="journal article" date="2015" name="Fish Shellfish Immunol.">
        <title>Early steps in the European eel (Anguilla anguilla)-Vibrio vulnificus interaction in the gills: Role of the RtxA13 toxin.</title>
        <authorList>
            <person name="Callol A."/>
            <person name="Pajuelo D."/>
            <person name="Ebbesson L."/>
            <person name="Teles M."/>
            <person name="MacKenzie S."/>
            <person name="Amaro C."/>
        </authorList>
    </citation>
    <scope>NUCLEOTIDE SEQUENCE</scope>
</reference>
<name>A0A0E9QHT9_ANGAN</name>
<dbReference type="AlphaFoldDB" id="A0A0E9QHT9"/>
<protein>
    <submittedName>
        <fullName evidence="1">Uncharacterized protein</fullName>
    </submittedName>
</protein>
<reference evidence="1" key="1">
    <citation type="submission" date="2014-11" db="EMBL/GenBank/DDBJ databases">
        <authorList>
            <person name="Amaro Gonzalez C."/>
        </authorList>
    </citation>
    <scope>NUCLEOTIDE SEQUENCE</scope>
</reference>
<organism evidence="1">
    <name type="scientific">Anguilla anguilla</name>
    <name type="common">European freshwater eel</name>
    <name type="synonym">Muraena anguilla</name>
    <dbReference type="NCBI Taxonomy" id="7936"/>
    <lineage>
        <taxon>Eukaryota</taxon>
        <taxon>Metazoa</taxon>
        <taxon>Chordata</taxon>
        <taxon>Craniata</taxon>
        <taxon>Vertebrata</taxon>
        <taxon>Euteleostomi</taxon>
        <taxon>Actinopterygii</taxon>
        <taxon>Neopterygii</taxon>
        <taxon>Teleostei</taxon>
        <taxon>Anguilliformes</taxon>
        <taxon>Anguillidae</taxon>
        <taxon>Anguilla</taxon>
    </lineage>
</organism>
<accession>A0A0E9QHT9</accession>
<dbReference type="EMBL" id="GBXM01092914">
    <property type="protein sequence ID" value="JAH15663.1"/>
    <property type="molecule type" value="Transcribed_RNA"/>
</dbReference>
<sequence>MKEESAGLDHHYSVLSVGQSAVQHHSKVLASGGRRKIVRYHSGSCRSQMKERMWQGSREFQSLLGLLFLPALDVIKVVIRLVTCGSVG</sequence>
<evidence type="ECO:0000313" key="1">
    <source>
        <dbReference type="EMBL" id="JAH15663.1"/>
    </source>
</evidence>
<proteinExistence type="predicted"/>